<keyword evidence="1" id="KW-0732">Signal</keyword>
<dbReference type="PATRIC" id="fig|883158.3.peg.1664"/>
<dbReference type="EMBL" id="AGWK01000044">
    <property type="protein sequence ID" value="EHO67943.1"/>
    <property type="molecule type" value="Genomic_DNA"/>
</dbReference>
<dbReference type="eggNOG" id="COG5492">
    <property type="taxonomic scope" value="Bacteria"/>
</dbReference>
<dbReference type="HOGENOM" id="CLU_410416_0_0_10"/>
<accession>H1Q422</accession>
<sequence length="669" mass="73603">MRNLLFLTQLIAVLFIAPLQLNAQPYPKASYQLEDDGRTLAKWLGSESVLNLTADPAFATVEKIGEKAFAACRSLKKVTLPGKTSSVEAEAFSECDELSEISWNDALVSIGNDAFFACKKLKRVDLKSVQNIGNTAFSGCASLEEVFIPKSVEELGYAVFYNCRSIKSFSVDKENESLASYKDVLFDRNMSYLLAYPRGNARTVFTVPPTVTIIAGRAFDNCSQLQELTLSPRITMIGKNALFNCSGLQKISIRSSITPELQGDAPLNGIDLANCKLYVPEGAIETYREAEVWKNFVHVEPFPAITGIPEDSYLLDENGTTLLRWLGGETEIDMGADPKLSEVEVIGAEAFSVRGEHLTPNMALLSLKTSPRLRKIESVGVWCISLQEIELTEGLEELETAAFSGGMFVREIKLPASLKKVAGVPFYNFYELTTLDLAEESETFTLMDDMLVEKGTNRLIFTPQHRNRFTIQIPNGVKIIGEDAFSDNNFIRKVIVPEGVTTLEKTCFLGCDWLMNVDLPSSLTTIDFRAFARSQLLDSVIVRATTPPALVIGSEGQTPFDRIGDEAVLWVPQVALEAYRANETWSNAFTDIRPLENLPSSVNRPTDGKENITLANHVLNVRATGKISVFNSAGVRLGSGVNNLSVALPQSGGIYLLNIDGRVIKILNK</sequence>
<dbReference type="Proteomes" id="UP000016023">
    <property type="component" value="Unassembled WGS sequence"/>
</dbReference>
<evidence type="ECO:0000256" key="1">
    <source>
        <dbReference type="SAM" id="SignalP"/>
    </source>
</evidence>
<feature type="chain" id="PRO_5003553765" description="Secretion system C-terminal sorting domain-containing protein" evidence="1">
    <location>
        <begin position="24"/>
        <end position="669"/>
    </location>
</feature>
<dbReference type="PANTHER" id="PTHR45661">
    <property type="entry name" value="SURFACE ANTIGEN"/>
    <property type="match status" value="1"/>
</dbReference>
<organism evidence="2 3">
    <name type="scientific">Prevotella micans F0438</name>
    <dbReference type="NCBI Taxonomy" id="883158"/>
    <lineage>
        <taxon>Bacteria</taxon>
        <taxon>Pseudomonadati</taxon>
        <taxon>Bacteroidota</taxon>
        <taxon>Bacteroidia</taxon>
        <taxon>Bacteroidales</taxon>
        <taxon>Prevotellaceae</taxon>
        <taxon>Prevotella</taxon>
    </lineage>
</organism>
<evidence type="ECO:0008006" key="4">
    <source>
        <dbReference type="Google" id="ProtNLM"/>
    </source>
</evidence>
<dbReference type="InterPro" id="IPR026906">
    <property type="entry name" value="LRR_5"/>
</dbReference>
<dbReference type="SUPFAM" id="SSF52058">
    <property type="entry name" value="L domain-like"/>
    <property type="match status" value="2"/>
</dbReference>
<dbReference type="AlphaFoldDB" id="H1Q422"/>
<evidence type="ECO:0000313" key="2">
    <source>
        <dbReference type="EMBL" id="EHO67943.1"/>
    </source>
</evidence>
<keyword evidence="3" id="KW-1185">Reference proteome</keyword>
<dbReference type="RefSeq" id="WP_006953187.1">
    <property type="nucleotide sequence ID" value="NZ_JH594523.1"/>
</dbReference>
<reference evidence="2 3" key="1">
    <citation type="submission" date="2011-12" db="EMBL/GenBank/DDBJ databases">
        <title>The Genome Sequence of Prevotella micans F0438.</title>
        <authorList>
            <consortium name="The Broad Institute Genome Sequencing Platform"/>
            <person name="Earl A."/>
            <person name="Ward D."/>
            <person name="Feldgarden M."/>
            <person name="Gevers D."/>
            <person name="Izard J."/>
            <person name="Baranova O.V."/>
            <person name="Blanton J.M."/>
            <person name="Wade W.G."/>
            <person name="Dewhirst F.E."/>
            <person name="Young S.K."/>
            <person name="Zeng Q."/>
            <person name="Gargeya S."/>
            <person name="Fitzgerald M."/>
            <person name="Haas B."/>
            <person name="Abouelleil A."/>
            <person name="Alvarado L."/>
            <person name="Arachchi H.M."/>
            <person name="Berlin A."/>
            <person name="Chapman S.B."/>
            <person name="Gearin G."/>
            <person name="Goldberg J."/>
            <person name="Griggs A."/>
            <person name="Gujja S."/>
            <person name="Hansen M."/>
            <person name="Heiman D."/>
            <person name="Howarth C."/>
            <person name="Larimer J."/>
            <person name="Lui A."/>
            <person name="MacDonald P.J.P."/>
            <person name="McCowen C."/>
            <person name="Montmayeur A."/>
            <person name="Murphy C."/>
            <person name="Neiman D."/>
            <person name="Pearson M."/>
            <person name="Priest M."/>
            <person name="Roberts A."/>
            <person name="Saif S."/>
            <person name="Shea T."/>
            <person name="Sisk P."/>
            <person name="Stolte C."/>
            <person name="Sykes S."/>
            <person name="Wortman J."/>
            <person name="Nusbaum C."/>
            <person name="Birren B."/>
        </authorList>
    </citation>
    <scope>NUCLEOTIDE SEQUENCE [LARGE SCALE GENOMIC DNA]</scope>
    <source>
        <strain evidence="2 3">F0438</strain>
    </source>
</reference>
<dbReference type="InterPro" id="IPR053139">
    <property type="entry name" value="Surface_bspA-like"/>
</dbReference>
<dbReference type="STRING" id="883158.HMPREF9140_01660"/>
<dbReference type="Pfam" id="PF13306">
    <property type="entry name" value="LRR_5"/>
    <property type="match status" value="4"/>
</dbReference>
<dbReference type="PANTHER" id="PTHR45661:SF3">
    <property type="entry name" value="IG-LIKE DOMAIN-CONTAINING PROTEIN"/>
    <property type="match status" value="1"/>
</dbReference>
<evidence type="ECO:0000313" key="3">
    <source>
        <dbReference type="Proteomes" id="UP000016023"/>
    </source>
</evidence>
<dbReference type="Gene3D" id="3.80.10.10">
    <property type="entry name" value="Ribonuclease Inhibitor"/>
    <property type="match status" value="2"/>
</dbReference>
<proteinExistence type="predicted"/>
<comment type="caution">
    <text evidence="2">The sequence shown here is derived from an EMBL/GenBank/DDBJ whole genome shotgun (WGS) entry which is preliminary data.</text>
</comment>
<protein>
    <recommendedName>
        <fullName evidence="4">Secretion system C-terminal sorting domain-containing protein</fullName>
    </recommendedName>
</protein>
<dbReference type="InterPro" id="IPR032675">
    <property type="entry name" value="LRR_dom_sf"/>
</dbReference>
<gene>
    <name evidence="2" type="ORF">HMPREF9140_01660</name>
</gene>
<feature type="signal peptide" evidence="1">
    <location>
        <begin position="1"/>
        <end position="23"/>
    </location>
</feature>
<name>H1Q422_9BACT</name>